<evidence type="ECO:0000256" key="1">
    <source>
        <dbReference type="SAM" id="MobiDB-lite"/>
    </source>
</evidence>
<organism evidence="2 3">
    <name type="scientific">Saccharopolyspora shandongensis</name>
    <dbReference type="NCBI Taxonomy" id="418495"/>
    <lineage>
        <taxon>Bacteria</taxon>
        <taxon>Bacillati</taxon>
        <taxon>Actinomycetota</taxon>
        <taxon>Actinomycetes</taxon>
        <taxon>Pseudonocardiales</taxon>
        <taxon>Pseudonocardiaceae</taxon>
        <taxon>Saccharopolyspora</taxon>
    </lineage>
</organism>
<dbReference type="EMBL" id="FNOK01000101">
    <property type="protein sequence ID" value="SDZ56368.1"/>
    <property type="molecule type" value="Genomic_DNA"/>
</dbReference>
<reference evidence="3" key="1">
    <citation type="submission" date="2016-10" db="EMBL/GenBank/DDBJ databases">
        <authorList>
            <person name="Varghese N."/>
            <person name="Submissions S."/>
        </authorList>
    </citation>
    <scope>NUCLEOTIDE SEQUENCE [LARGE SCALE GENOMIC DNA]</scope>
    <source>
        <strain evidence="3">CGMCC 4.3530</strain>
    </source>
</reference>
<dbReference type="Proteomes" id="UP000199529">
    <property type="component" value="Unassembled WGS sequence"/>
</dbReference>
<sequence>MGNDRSINRHRRAGVLGDRDTRTRRCPRRRRLATRLTSRLPTTARRTGRLVDPFAAGLITAFTARHAGRLIDPLAARHAGRLTTAFAATTRLAGELAITARLAAALASRLIAALAAGHAGRPTDPLAARLTGEPAITRLTSRLPTTARRAGRLTDPRTARHITAFAAGHAGGFGPGLPRTIGLTRGPTGGFGPGLPHTIGLTGGVRARVGLIVGDNLIGVGCRPGTCPVGLGLRGTTQPEPLAPGGTGGMRDDLARAALTGGA</sequence>
<evidence type="ECO:0000313" key="2">
    <source>
        <dbReference type="EMBL" id="SDZ56368.1"/>
    </source>
</evidence>
<dbReference type="AlphaFoldDB" id="A0A1H3U1X0"/>
<accession>A0A1H3U1X0</accession>
<feature type="region of interest" description="Disordered" evidence="1">
    <location>
        <begin position="1"/>
        <end position="22"/>
    </location>
</feature>
<name>A0A1H3U1X0_9PSEU</name>
<keyword evidence="3" id="KW-1185">Reference proteome</keyword>
<evidence type="ECO:0000313" key="3">
    <source>
        <dbReference type="Proteomes" id="UP000199529"/>
    </source>
</evidence>
<gene>
    <name evidence="2" type="ORF">SAMN05216215_110113</name>
</gene>
<proteinExistence type="predicted"/>
<protein>
    <submittedName>
        <fullName evidence="2">Uncharacterized protein</fullName>
    </submittedName>
</protein>